<evidence type="ECO:0000259" key="1">
    <source>
        <dbReference type="PROSITE" id="PS51186"/>
    </source>
</evidence>
<protein>
    <submittedName>
        <fullName evidence="2">Acetyltransferase (GNAT) family protein</fullName>
    </submittedName>
</protein>
<sequence length="168" mass="19295">MHFIPSTPADMPQIFALYDSAIAYQKTKFKRHWQPFDPALISREIAEGRQWKIMIDGHIACIFAIAFEDPFIWGERGSDPAVYLHRIVTRPGFKGNNYVRSIIAWAKVFCAGRGLRYIRMDTWGDNQELIDYYTQCGFNFLGRITPQATDSLPSHYAGITLSLFEIPV</sequence>
<name>A0A2P8DAN9_9BACT</name>
<keyword evidence="3" id="KW-1185">Reference proteome</keyword>
<dbReference type="Gene3D" id="3.40.630.30">
    <property type="match status" value="1"/>
</dbReference>
<keyword evidence="2" id="KW-0808">Transferase</keyword>
<dbReference type="GO" id="GO:0016747">
    <property type="term" value="F:acyltransferase activity, transferring groups other than amino-acyl groups"/>
    <property type="evidence" value="ECO:0007669"/>
    <property type="project" value="InterPro"/>
</dbReference>
<dbReference type="OrthoDB" id="758560at2"/>
<dbReference type="Pfam" id="PF00583">
    <property type="entry name" value="Acetyltransf_1"/>
    <property type="match status" value="1"/>
</dbReference>
<dbReference type="PROSITE" id="PS51186">
    <property type="entry name" value="GNAT"/>
    <property type="match status" value="1"/>
</dbReference>
<feature type="domain" description="N-acetyltransferase" evidence="1">
    <location>
        <begin position="1"/>
        <end position="162"/>
    </location>
</feature>
<reference evidence="2 3" key="1">
    <citation type="submission" date="2018-03" db="EMBL/GenBank/DDBJ databases">
        <title>Genomic Encyclopedia of Type Strains, Phase III (KMG-III): the genomes of soil and plant-associated and newly described type strains.</title>
        <authorList>
            <person name="Whitman W."/>
        </authorList>
    </citation>
    <scope>NUCLEOTIDE SEQUENCE [LARGE SCALE GENOMIC DNA]</scope>
    <source>
        <strain evidence="2 3">CGMCC 1.12700</strain>
    </source>
</reference>
<gene>
    <name evidence="2" type="ORF">B0I18_101449</name>
</gene>
<dbReference type="InterPro" id="IPR000182">
    <property type="entry name" value="GNAT_dom"/>
</dbReference>
<comment type="caution">
    <text evidence="2">The sequence shown here is derived from an EMBL/GenBank/DDBJ whole genome shotgun (WGS) entry which is preliminary data.</text>
</comment>
<evidence type="ECO:0000313" key="3">
    <source>
        <dbReference type="Proteomes" id="UP000240572"/>
    </source>
</evidence>
<dbReference type="RefSeq" id="WP_106521011.1">
    <property type="nucleotide sequence ID" value="NZ_PYGD01000001.1"/>
</dbReference>
<dbReference type="Proteomes" id="UP000240572">
    <property type="component" value="Unassembled WGS sequence"/>
</dbReference>
<organism evidence="2 3">
    <name type="scientific">Taibaiella chishuiensis</name>
    <dbReference type="NCBI Taxonomy" id="1434707"/>
    <lineage>
        <taxon>Bacteria</taxon>
        <taxon>Pseudomonadati</taxon>
        <taxon>Bacteroidota</taxon>
        <taxon>Chitinophagia</taxon>
        <taxon>Chitinophagales</taxon>
        <taxon>Chitinophagaceae</taxon>
        <taxon>Taibaiella</taxon>
    </lineage>
</organism>
<accession>A0A2P8DAN9</accession>
<dbReference type="InterPro" id="IPR016181">
    <property type="entry name" value="Acyl_CoA_acyltransferase"/>
</dbReference>
<dbReference type="EMBL" id="PYGD01000001">
    <property type="protein sequence ID" value="PSK94294.1"/>
    <property type="molecule type" value="Genomic_DNA"/>
</dbReference>
<proteinExistence type="predicted"/>
<dbReference type="SUPFAM" id="SSF55729">
    <property type="entry name" value="Acyl-CoA N-acyltransferases (Nat)"/>
    <property type="match status" value="1"/>
</dbReference>
<evidence type="ECO:0000313" key="2">
    <source>
        <dbReference type="EMBL" id="PSK94294.1"/>
    </source>
</evidence>
<dbReference type="AlphaFoldDB" id="A0A2P8DAN9"/>